<name>A0A5B7IWQ6_PORTR</name>
<dbReference type="InterPro" id="IPR001609">
    <property type="entry name" value="Myosin_head_motor_dom-like"/>
</dbReference>
<gene>
    <name evidence="14" type="primary">Myo18a_0</name>
    <name evidence="14" type="ORF">E2C01_084967</name>
</gene>
<dbReference type="InterPro" id="IPR027417">
    <property type="entry name" value="P-loop_NTPase"/>
</dbReference>
<dbReference type="Pfam" id="PF00063">
    <property type="entry name" value="Myosin_head"/>
    <property type="match status" value="1"/>
</dbReference>
<keyword evidence="9" id="KW-0206">Cytoskeleton</keyword>
<evidence type="ECO:0000256" key="5">
    <source>
        <dbReference type="ARBA" id="ARBA00022741"/>
    </source>
</evidence>
<sequence length="131" mass="14608">MSCFPALPLYFPCPPLYFPVLLLCFPASSYVSLPFPYVFQSSSYILKCLCHLSLPPQVIQMFKGCKLEDMPPHIYSAAQASYRDLLATRRDQSVVFLGRSGAGKTTNFRHVLHYLALAAGTTNKILTGEQL</sequence>
<evidence type="ECO:0000256" key="10">
    <source>
        <dbReference type="ARBA" id="ARBA00023273"/>
    </source>
</evidence>
<evidence type="ECO:0000256" key="6">
    <source>
        <dbReference type="ARBA" id="ARBA00022840"/>
    </source>
</evidence>
<keyword evidence="12" id="KW-0812">Transmembrane</keyword>
<protein>
    <submittedName>
        <fullName evidence="14">Unconventional myosin-XVIIIa</fullName>
    </submittedName>
</protein>
<accession>A0A5B7IWQ6</accession>
<reference evidence="14 15" key="1">
    <citation type="submission" date="2019-05" db="EMBL/GenBank/DDBJ databases">
        <title>Another draft genome of Portunus trituberculatus and its Hox gene families provides insights of decapod evolution.</title>
        <authorList>
            <person name="Jeong J.-H."/>
            <person name="Song I."/>
            <person name="Kim S."/>
            <person name="Choi T."/>
            <person name="Kim D."/>
            <person name="Ryu S."/>
            <person name="Kim W."/>
        </authorList>
    </citation>
    <scope>NUCLEOTIDE SEQUENCE [LARGE SCALE GENOMIC DNA]</scope>
    <source>
        <tissue evidence="14">Muscle</tissue>
    </source>
</reference>
<dbReference type="OrthoDB" id="6366833at2759"/>
<evidence type="ECO:0000256" key="4">
    <source>
        <dbReference type="ARBA" id="ARBA00022737"/>
    </source>
</evidence>
<dbReference type="Proteomes" id="UP000324222">
    <property type="component" value="Unassembled WGS sequence"/>
</dbReference>
<keyword evidence="10" id="KW-0966">Cell projection</keyword>
<dbReference type="GO" id="GO:0005524">
    <property type="term" value="F:ATP binding"/>
    <property type="evidence" value="ECO:0007669"/>
    <property type="project" value="UniProtKB-UniRule"/>
</dbReference>
<evidence type="ECO:0000256" key="7">
    <source>
        <dbReference type="ARBA" id="ARBA00023123"/>
    </source>
</evidence>
<dbReference type="GO" id="GO:0042995">
    <property type="term" value="C:cell projection"/>
    <property type="evidence" value="ECO:0007669"/>
    <property type="project" value="UniProtKB-SubCell"/>
</dbReference>
<dbReference type="GO" id="GO:0030832">
    <property type="term" value="P:regulation of actin filament length"/>
    <property type="evidence" value="ECO:0007669"/>
    <property type="project" value="TreeGrafter"/>
</dbReference>
<feature type="binding site" evidence="11">
    <location>
        <begin position="98"/>
        <end position="105"/>
    </location>
    <ligand>
        <name>ATP</name>
        <dbReference type="ChEBI" id="CHEBI:30616"/>
    </ligand>
</feature>
<dbReference type="PROSITE" id="PS51456">
    <property type="entry name" value="MYOSIN_MOTOR"/>
    <property type="match status" value="1"/>
</dbReference>
<keyword evidence="12" id="KW-0472">Membrane</keyword>
<keyword evidence="7 11" id="KW-0518">Myosin</keyword>
<dbReference type="SUPFAM" id="SSF52540">
    <property type="entry name" value="P-loop containing nucleoside triphosphate hydrolases"/>
    <property type="match status" value="1"/>
</dbReference>
<keyword evidence="4" id="KW-0677">Repeat</keyword>
<dbReference type="GO" id="GO:0016459">
    <property type="term" value="C:myosin complex"/>
    <property type="evidence" value="ECO:0007669"/>
    <property type="project" value="UniProtKB-KW"/>
</dbReference>
<evidence type="ECO:0000256" key="2">
    <source>
        <dbReference type="ARBA" id="ARBA00004316"/>
    </source>
</evidence>
<evidence type="ECO:0000259" key="13">
    <source>
        <dbReference type="PROSITE" id="PS51456"/>
    </source>
</evidence>
<evidence type="ECO:0000256" key="9">
    <source>
        <dbReference type="ARBA" id="ARBA00023212"/>
    </source>
</evidence>
<evidence type="ECO:0000256" key="12">
    <source>
        <dbReference type="SAM" id="Phobius"/>
    </source>
</evidence>
<keyword evidence="12" id="KW-1133">Transmembrane helix</keyword>
<dbReference type="PANTHER" id="PTHR46256:SF3">
    <property type="entry name" value="MYOSIN MOTOR DOMAIN-CONTAINING PROTEIN"/>
    <property type="match status" value="1"/>
</dbReference>
<dbReference type="InterPro" id="IPR036961">
    <property type="entry name" value="Kinesin_motor_dom_sf"/>
</dbReference>
<feature type="transmembrane region" description="Helical" evidence="12">
    <location>
        <begin position="16"/>
        <end position="39"/>
    </location>
</feature>
<comment type="caution">
    <text evidence="14">The sequence shown here is derived from an EMBL/GenBank/DDBJ whole genome shotgun (WGS) entry which is preliminary data.</text>
</comment>
<evidence type="ECO:0000256" key="11">
    <source>
        <dbReference type="PROSITE-ProRule" id="PRU00782"/>
    </source>
</evidence>
<comment type="subcellular location">
    <subcellularLocation>
        <location evidence="2">Cell projection</location>
    </subcellularLocation>
    <subcellularLocation>
        <location evidence="1">Cytoplasm</location>
        <location evidence="1">Cytoskeleton</location>
    </subcellularLocation>
</comment>
<evidence type="ECO:0000256" key="3">
    <source>
        <dbReference type="ARBA" id="ARBA00022490"/>
    </source>
</evidence>
<dbReference type="EMBL" id="VSRR010082902">
    <property type="protein sequence ID" value="MPC90001.1"/>
    <property type="molecule type" value="Genomic_DNA"/>
</dbReference>
<keyword evidence="6 11" id="KW-0067">ATP-binding</keyword>
<proteinExistence type="inferred from homology"/>
<dbReference type="Gene3D" id="3.40.850.10">
    <property type="entry name" value="Kinesin motor domain"/>
    <property type="match status" value="1"/>
</dbReference>
<evidence type="ECO:0000313" key="14">
    <source>
        <dbReference type="EMBL" id="MPC90001.1"/>
    </source>
</evidence>
<dbReference type="GO" id="GO:0003779">
    <property type="term" value="F:actin binding"/>
    <property type="evidence" value="ECO:0007669"/>
    <property type="project" value="UniProtKB-KW"/>
</dbReference>
<keyword evidence="8 11" id="KW-0505">Motor protein</keyword>
<evidence type="ECO:0000256" key="8">
    <source>
        <dbReference type="ARBA" id="ARBA00023175"/>
    </source>
</evidence>
<dbReference type="GO" id="GO:0000146">
    <property type="term" value="F:microfilament motor activity"/>
    <property type="evidence" value="ECO:0007669"/>
    <property type="project" value="TreeGrafter"/>
</dbReference>
<keyword evidence="3" id="KW-0963">Cytoplasm</keyword>
<dbReference type="GO" id="GO:0004674">
    <property type="term" value="F:protein serine/threonine kinase activity"/>
    <property type="evidence" value="ECO:0007669"/>
    <property type="project" value="TreeGrafter"/>
</dbReference>
<feature type="domain" description="Myosin motor" evidence="13">
    <location>
        <begin position="55"/>
        <end position="131"/>
    </location>
</feature>
<keyword evidence="11" id="KW-0009">Actin-binding</keyword>
<dbReference type="AlphaFoldDB" id="A0A5B7IWQ6"/>
<comment type="caution">
    <text evidence="11">Lacks conserved residue(s) required for the propagation of feature annotation.</text>
</comment>
<comment type="similarity">
    <text evidence="11">Belongs to the TRAFAC class myosin-kinesin ATPase superfamily. Myosin family.</text>
</comment>
<dbReference type="InterPro" id="IPR052409">
    <property type="entry name" value="Myosin-III_kinase_activity"/>
</dbReference>
<organism evidence="14 15">
    <name type="scientific">Portunus trituberculatus</name>
    <name type="common">Swimming crab</name>
    <name type="synonym">Neptunus trituberculatus</name>
    <dbReference type="NCBI Taxonomy" id="210409"/>
    <lineage>
        <taxon>Eukaryota</taxon>
        <taxon>Metazoa</taxon>
        <taxon>Ecdysozoa</taxon>
        <taxon>Arthropoda</taxon>
        <taxon>Crustacea</taxon>
        <taxon>Multicrustacea</taxon>
        <taxon>Malacostraca</taxon>
        <taxon>Eumalacostraca</taxon>
        <taxon>Eucarida</taxon>
        <taxon>Decapoda</taxon>
        <taxon>Pleocyemata</taxon>
        <taxon>Brachyura</taxon>
        <taxon>Eubrachyura</taxon>
        <taxon>Portunoidea</taxon>
        <taxon>Portunidae</taxon>
        <taxon>Portuninae</taxon>
        <taxon>Portunus</taxon>
    </lineage>
</organism>
<keyword evidence="15" id="KW-1185">Reference proteome</keyword>
<dbReference type="PANTHER" id="PTHR46256">
    <property type="entry name" value="AGAP011099-PA"/>
    <property type="match status" value="1"/>
</dbReference>
<evidence type="ECO:0000313" key="15">
    <source>
        <dbReference type="Proteomes" id="UP000324222"/>
    </source>
</evidence>
<keyword evidence="5 11" id="KW-0547">Nucleotide-binding</keyword>
<evidence type="ECO:0000256" key="1">
    <source>
        <dbReference type="ARBA" id="ARBA00004245"/>
    </source>
</evidence>